<evidence type="ECO:0000313" key="6">
    <source>
        <dbReference type="Proteomes" id="UP000286317"/>
    </source>
</evidence>
<dbReference type="AlphaFoldDB" id="A0A418IFQ7"/>
<evidence type="ECO:0000313" key="5">
    <source>
        <dbReference type="EMBL" id="RIN01013.1"/>
    </source>
</evidence>
<feature type="domain" description="Carbohydrate kinase PfkB" evidence="4">
    <location>
        <begin position="3"/>
        <end position="296"/>
    </location>
</feature>
<dbReference type="PANTHER" id="PTHR43320:SF2">
    <property type="entry name" value="2-DEHYDRO-3-DEOXYGLUCONOKINASE_2-DEHYDRO-3-DEOXYGALACTONOKINASE"/>
    <property type="match status" value="1"/>
</dbReference>
<accession>A0A418IFQ7</accession>
<evidence type="ECO:0000256" key="3">
    <source>
        <dbReference type="ARBA" id="ARBA00022777"/>
    </source>
</evidence>
<dbReference type="InterPro" id="IPR002173">
    <property type="entry name" value="Carboh/pur_kinase_PfkB_CS"/>
</dbReference>
<keyword evidence="2" id="KW-0808">Transferase</keyword>
<reference evidence="5 6" key="1">
    <citation type="journal article" date="2016" name="Front. Microbiol.">
        <title>Comprehensive Phylogenetic Analysis of Bovine Non-aureus Staphylococci Species Based on Whole-Genome Sequencing.</title>
        <authorList>
            <person name="Naushad S."/>
            <person name="Barkema H.W."/>
            <person name="Luby C."/>
            <person name="Condas L.A."/>
            <person name="Nobrega D.B."/>
            <person name="Carson D.A."/>
            <person name="De Buck J."/>
        </authorList>
    </citation>
    <scope>NUCLEOTIDE SEQUENCE [LARGE SCALE GENOMIC DNA]</scope>
    <source>
        <strain evidence="5 6">SNUC 4554</strain>
    </source>
</reference>
<comment type="similarity">
    <text evidence="1">Belongs to the carbohydrate kinase PfkB family.</text>
</comment>
<dbReference type="InterPro" id="IPR029056">
    <property type="entry name" value="Ribokinase-like"/>
</dbReference>
<dbReference type="PANTHER" id="PTHR43320">
    <property type="entry name" value="SUGAR KINASE"/>
    <property type="match status" value="1"/>
</dbReference>
<dbReference type="EMBL" id="QXUF01000041">
    <property type="protein sequence ID" value="RIN01013.1"/>
    <property type="molecule type" value="Genomic_DNA"/>
</dbReference>
<name>A0A418IFQ7_9STAP</name>
<dbReference type="InterPro" id="IPR011611">
    <property type="entry name" value="PfkB_dom"/>
</dbReference>
<dbReference type="Pfam" id="PF00294">
    <property type="entry name" value="PfkB"/>
    <property type="match status" value="1"/>
</dbReference>
<dbReference type="PROSITE" id="PS00584">
    <property type="entry name" value="PFKB_KINASES_2"/>
    <property type="match status" value="1"/>
</dbReference>
<evidence type="ECO:0000256" key="1">
    <source>
        <dbReference type="ARBA" id="ARBA00010688"/>
    </source>
</evidence>
<dbReference type="InterPro" id="IPR052700">
    <property type="entry name" value="Carb_kinase_PfkB-like"/>
</dbReference>
<comment type="caution">
    <text evidence="5">The sequence shown here is derived from an EMBL/GenBank/DDBJ whole genome shotgun (WGS) entry which is preliminary data.</text>
</comment>
<dbReference type="OrthoDB" id="9813569at2"/>
<dbReference type="Gene3D" id="3.40.1190.20">
    <property type="match status" value="1"/>
</dbReference>
<evidence type="ECO:0000256" key="2">
    <source>
        <dbReference type="ARBA" id="ARBA00022679"/>
    </source>
</evidence>
<keyword evidence="3 5" id="KW-0418">Kinase</keyword>
<organism evidence="5 6">
    <name type="scientific">Staphylococcus shinii</name>
    <dbReference type="NCBI Taxonomy" id="2912228"/>
    <lineage>
        <taxon>Bacteria</taxon>
        <taxon>Bacillati</taxon>
        <taxon>Bacillota</taxon>
        <taxon>Bacilli</taxon>
        <taxon>Bacillales</taxon>
        <taxon>Staphylococcaceae</taxon>
        <taxon>Staphylococcus</taxon>
    </lineage>
</organism>
<gene>
    <name evidence="5" type="ORF">BU112_07240</name>
</gene>
<dbReference type="CDD" id="cd01166">
    <property type="entry name" value="KdgK"/>
    <property type="match status" value="1"/>
</dbReference>
<dbReference type="RefSeq" id="WP_107550164.1">
    <property type="nucleotide sequence ID" value="NZ_JAWVBH010000001.1"/>
</dbReference>
<dbReference type="GO" id="GO:0016301">
    <property type="term" value="F:kinase activity"/>
    <property type="evidence" value="ECO:0007669"/>
    <property type="project" value="UniProtKB-KW"/>
</dbReference>
<sequence>MTVISYGEVMGVFSVNDGKFMHRDSAQFHIAGAEANTMIGLSKLGVASQFISAIGNDGVGDAIQYQLRGEGIGTQFLTSLNNYSTGIMTKERSVSNTIRVDYFRKFSAINHYEISYFFKTIFESATMLYITGITPSLSQLTYETTISLIKEAKERGITVIFDPNYRKKLWNQNEFKKFYKKIAKDIDILLTGSSEANILFGSKTNEEIVKETDAKLLVIKDGSNGAFFANHEESFFKEAYKVKEIDSIGAGDAFAAGLIYGIQKYNIDDLSQLSKCALAMGALATTSYGDFYGLPTLNELNQFLNHQLSDVER</sequence>
<proteinExistence type="inferred from homology"/>
<keyword evidence="6" id="KW-1185">Reference proteome</keyword>
<evidence type="ECO:0000259" key="4">
    <source>
        <dbReference type="Pfam" id="PF00294"/>
    </source>
</evidence>
<dbReference type="Proteomes" id="UP000286317">
    <property type="component" value="Unassembled WGS sequence"/>
</dbReference>
<dbReference type="SUPFAM" id="SSF53613">
    <property type="entry name" value="Ribokinase-like"/>
    <property type="match status" value="1"/>
</dbReference>
<protein>
    <submittedName>
        <fullName evidence="5">Sugar kinase</fullName>
    </submittedName>
</protein>